<dbReference type="PATRIC" id="fig|1424334.3.peg.714"/>
<keyword evidence="5" id="KW-0443">Lipid metabolism</keyword>
<organism evidence="7 8">
    <name type="scientific">Advenella kashmirensis W13003</name>
    <dbReference type="NCBI Taxonomy" id="1424334"/>
    <lineage>
        <taxon>Bacteria</taxon>
        <taxon>Pseudomonadati</taxon>
        <taxon>Pseudomonadota</taxon>
        <taxon>Betaproteobacteria</taxon>
        <taxon>Burkholderiales</taxon>
        <taxon>Alcaligenaceae</taxon>
    </lineage>
</organism>
<dbReference type="STRING" id="1424334.W822_03550"/>
<proteinExistence type="inferred from homology"/>
<protein>
    <submittedName>
        <fullName evidence="7">Methyltransferase</fullName>
    </submittedName>
</protein>
<dbReference type="GO" id="GO:0032259">
    <property type="term" value="P:methylation"/>
    <property type="evidence" value="ECO:0007669"/>
    <property type="project" value="UniProtKB-KW"/>
</dbReference>
<reference evidence="7 8" key="1">
    <citation type="journal article" date="2014" name="Genome Announc.">
        <title>Draft Genome Sequence of Advenella kashmirensis Strain W13003, a Polycyclic Aromatic Hydrocarbon-Degrading Bacterium.</title>
        <authorList>
            <person name="Wang X."/>
            <person name="Jin D."/>
            <person name="Zhou L."/>
            <person name="Wu L."/>
            <person name="An W."/>
            <person name="Zhao L."/>
        </authorList>
    </citation>
    <scope>NUCLEOTIDE SEQUENCE [LARGE SCALE GENOMIC DNA]</scope>
    <source>
        <strain evidence="7 8">W13003</strain>
    </source>
</reference>
<dbReference type="eggNOG" id="COG2890">
    <property type="taxonomic scope" value="Bacteria"/>
</dbReference>
<dbReference type="RefSeq" id="WP_024003776.1">
    <property type="nucleotide sequence ID" value="NZ_KI650979.1"/>
</dbReference>
<dbReference type="PANTHER" id="PTHR43667">
    <property type="entry name" value="CYCLOPROPANE-FATTY-ACYL-PHOSPHOLIPID SYNTHASE"/>
    <property type="match status" value="1"/>
</dbReference>
<sequence length="337" mass="37449">MMSITPLLTLLSEGKLRTAVKANALYKPFYTLVYLATLKNCGLMDRLSSGPAPFNDLVMTYTSDIKTKDALESWLQMGCRLKLLVVTDQGYVLTGLAEKLSQPQNDATLALLQEVGSLHYRLITETPERIGKGELWQLDNQDGSLTARSSRALEPFVLEAIKRYLPHSKPCKLLEIGCGSGIYIRHAAEHNPLLTAVGLELQEDVAQVARKNLHDWGISDRVAIDIGDIRTMPVTPHFDVATLHNNIYYFAVDERIQILDRIRGFLKPDGTLLLTTCCQGGNIGMEALNLWGASNLHGGRLPEKMEMIDQLQQAGYADINSMRLIPGDSFYAFSARK</sequence>
<dbReference type="EMBL" id="AYXT01000001">
    <property type="protein sequence ID" value="ETF04258.1"/>
    <property type="molecule type" value="Genomic_DNA"/>
</dbReference>
<dbReference type="InterPro" id="IPR050723">
    <property type="entry name" value="CFA/CMAS"/>
</dbReference>
<dbReference type="GO" id="GO:0008168">
    <property type="term" value="F:methyltransferase activity"/>
    <property type="evidence" value="ECO:0007669"/>
    <property type="project" value="UniProtKB-KW"/>
</dbReference>
<keyword evidence="3 7" id="KW-0808">Transferase</keyword>
<dbReference type="OrthoDB" id="9760689at2"/>
<evidence type="ECO:0000259" key="6">
    <source>
        <dbReference type="Pfam" id="PF08242"/>
    </source>
</evidence>
<dbReference type="PANTHER" id="PTHR43667:SF1">
    <property type="entry name" value="CYCLOPROPANE-FATTY-ACYL-PHOSPHOLIPID SYNTHASE"/>
    <property type="match status" value="1"/>
</dbReference>
<dbReference type="SUPFAM" id="SSF53335">
    <property type="entry name" value="S-adenosyl-L-methionine-dependent methyltransferases"/>
    <property type="match status" value="1"/>
</dbReference>
<dbReference type="Proteomes" id="UP000018733">
    <property type="component" value="Unassembled WGS sequence"/>
</dbReference>
<comment type="similarity">
    <text evidence="1">Belongs to the CFA/CMAS family.</text>
</comment>
<name>V8QY11_9BURK</name>
<dbReference type="InterPro" id="IPR029063">
    <property type="entry name" value="SAM-dependent_MTases_sf"/>
</dbReference>
<dbReference type="CDD" id="cd02440">
    <property type="entry name" value="AdoMet_MTases"/>
    <property type="match status" value="1"/>
</dbReference>
<gene>
    <name evidence="7" type="ORF">W822_03550</name>
</gene>
<evidence type="ECO:0000256" key="5">
    <source>
        <dbReference type="ARBA" id="ARBA00023098"/>
    </source>
</evidence>
<comment type="caution">
    <text evidence="7">The sequence shown here is derived from an EMBL/GenBank/DDBJ whole genome shotgun (WGS) entry which is preliminary data.</text>
</comment>
<evidence type="ECO:0000256" key="1">
    <source>
        <dbReference type="ARBA" id="ARBA00010815"/>
    </source>
</evidence>
<dbReference type="GO" id="GO:0006629">
    <property type="term" value="P:lipid metabolic process"/>
    <property type="evidence" value="ECO:0007669"/>
    <property type="project" value="UniProtKB-KW"/>
</dbReference>
<keyword evidence="2 7" id="KW-0489">Methyltransferase</keyword>
<evidence type="ECO:0000256" key="3">
    <source>
        <dbReference type="ARBA" id="ARBA00022679"/>
    </source>
</evidence>
<keyword evidence="8" id="KW-1185">Reference proteome</keyword>
<feature type="domain" description="Methyltransferase type 12" evidence="6">
    <location>
        <begin position="174"/>
        <end position="272"/>
    </location>
</feature>
<dbReference type="AlphaFoldDB" id="V8QY11"/>
<evidence type="ECO:0000256" key="4">
    <source>
        <dbReference type="ARBA" id="ARBA00022691"/>
    </source>
</evidence>
<accession>V8QY11</accession>
<evidence type="ECO:0000313" key="7">
    <source>
        <dbReference type="EMBL" id="ETF04258.1"/>
    </source>
</evidence>
<dbReference type="Gene3D" id="3.40.50.150">
    <property type="entry name" value="Vaccinia Virus protein VP39"/>
    <property type="match status" value="1"/>
</dbReference>
<evidence type="ECO:0000256" key="2">
    <source>
        <dbReference type="ARBA" id="ARBA00022603"/>
    </source>
</evidence>
<dbReference type="HOGENOM" id="CLU_065363_0_0_4"/>
<evidence type="ECO:0000313" key="8">
    <source>
        <dbReference type="Proteomes" id="UP000018733"/>
    </source>
</evidence>
<dbReference type="InterPro" id="IPR013217">
    <property type="entry name" value="Methyltransf_12"/>
</dbReference>
<dbReference type="Pfam" id="PF08242">
    <property type="entry name" value="Methyltransf_12"/>
    <property type="match status" value="1"/>
</dbReference>
<keyword evidence="4" id="KW-0949">S-adenosyl-L-methionine</keyword>